<organism evidence="3 4">
    <name type="scientific">Nonomuraea coxensis DSM 45129</name>
    <dbReference type="NCBI Taxonomy" id="1122611"/>
    <lineage>
        <taxon>Bacteria</taxon>
        <taxon>Bacillati</taxon>
        <taxon>Actinomycetota</taxon>
        <taxon>Actinomycetes</taxon>
        <taxon>Streptosporangiales</taxon>
        <taxon>Streptosporangiaceae</taxon>
        <taxon>Nonomuraea</taxon>
    </lineage>
</organism>
<dbReference type="InterPro" id="IPR032710">
    <property type="entry name" value="NTF2-like_dom_sf"/>
</dbReference>
<sequence>MDRDKLIAHTRPIRKTRPSNRTEVHEAIADGDRIAARYTLNVQRRGKYLAIEVGFFGRFAADGRMREAHMLTRTLPAADPDQAATAARNTGRASA</sequence>
<proteinExistence type="predicted"/>
<name>A0ABX8U1X6_9ACTN</name>
<dbReference type="EMBL" id="CP068985">
    <property type="protein sequence ID" value="QYC41721.1"/>
    <property type="molecule type" value="Genomic_DNA"/>
</dbReference>
<protein>
    <recommendedName>
        <fullName evidence="2">SnoaL-like domain-containing protein</fullName>
    </recommendedName>
</protein>
<reference evidence="3 4" key="1">
    <citation type="journal article" date="2021" name="ACS Chem. Biol.">
        <title>Genomic-Led Discovery of a Novel Glycopeptide Antibiotic by Nonomuraea coxensis DSM 45129.</title>
        <authorList>
            <person name="Yushchuk O."/>
            <person name="Vior N.M."/>
            <person name="Andreo-Vidal A."/>
            <person name="Berini F."/>
            <person name="Ruckert C."/>
            <person name="Busche T."/>
            <person name="Binda E."/>
            <person name="Kalinowski J."/>
            <person name="Truman A.W."/>
            <person name="Marinelli F."/>
        </authorList>
    </citation>
    <scope>NUCLEOTIDE SEQUENCE [LARGE SCALE GENOMIC DNA]</scope>
    <source>
        <strain evidence="3 4">DSM 45129</strain>
    </source>
</reference>
<dbReference type="RefSeq" id="WP_020543513.1">
    <property type="nucleotide sequence ID" value="NZ_CP068985.1"/>
</dbReference>
<dbReference type="SUPFAM" id="SSF54427">
    <property type="entry name" value="NTF2-like"/>
    <property type="match status" value="1"/>
</dbReference>
<keyword evidence="4" id="KW-1185">Reference proteome</keyword>
<evidence type="ECO:0000313" key="4">
    <source>
        <dbReference type="Proteomes" id="UP000824681"/>
    </source>
</evidence>
<dbReference type="InterPro" id="IPR037401">
    <property type="entry name" value="SnoaL-like"/>
</dbReference>
<dbReference type="Pfam" id="PF12680">
    <property type="entry name" value="SnoaL_2"/>
    <property type="match status" value="1"/>
</dbReference>
<evidence type="ECO:0000313" key="3">
    <source>
        <dbReference type="EMBL" id="QYC41721.1"/>
    </source>
</evidence>
<gene>
    <name evidence="3" type="ORF">Nocox_20565</name>
</gene>
<feature type="region of interest" description="Disordered" evidence="1">
    <location>
        <begin position="1"/>
        <end position="23"/>
    </location>
</feature>
<dbReference type="Gene3D" id="3.10.450.50">
    <property type="match status" value="1"/>
</dbReference>
<accession>A0ABX8U1X6</accession>
<evidence type="ECO:0000259" key="2">
    <source>
        <dbReference type="Pfam" id="PF12680"/>
    </source>
</evidence>
<dbReference type="Proteomes" id="UP000824681">
    <property type="component" value="Chromosome"/>
</dbReference>
<feature type="domain" description="SnoaL-like" evidence="2">
    <location>
        <begin position="3"/>
        <end position="67"/>
    </location>
</feature>
<evidence type="ECO:0000256" key="1">
    <source>
        <dbReference type="SAM" id="MobiDB-lite"/>
    </source>
</evidence>